<dbReference type="EMBL" id="CP033622">
    <property type="protein sequence ID" value="QIZ52369.1"/>
    <property type="molecule type" value="Genomic_DNA"/>
</dbReference>
<proteinExistence type="predicted"/>
<organism evidence="1 2">
    <name type="scientific">Dickeya zeae</name>
    <dbReference type="NCBI Taxonomy" id="204042"/>
    <lineage>
        <taxon>Bacteria</taxon>
        <taxon>Pseudomonadati</taxon>
        <taxon>Pseudomonadota</taxon>
        <taxon>Gammaproteobacteria</taxon>
        <taxon>Enterobacterales</taxon>
        <taxon>Pectobacteriaceae</taxon>
        <taxon>Dickeya</taxon>
    </lineage>
</organism>
<protein>
    <submittedName>
        <fullName evidence="1">Phage regulatory CII family protein</fullName>
    </submittedName>
</protein>
<dbReference type="Proteomes" id="UP000500801">
    <property type="component" value="Chromosome"/>
</dbReference>
<sequence>MFDYQIAKQTHFDETCRAFSLRHNLAELARTAGMNQQILRNKLNPDQPHKLTCEELLTLTDITEDATLIDGLLAQLNCLPAVPMNEARAERLTAYVLQATAAVGKVAAESVSDERMTQTRRHSLMSTISDGVRYLSLIGLTVQSRIQANPAMASTLDALSGLGASLTIG</sequence>
<evidence type="ECO:0000313" key="1">
    <source>
        <dbReference type="EMBL" id="QIZ52369.1"/>
    </source>
</evidence>
<dbReference type="GO" id="GO:0003677">
    <property type="term" value="F:DNA binding"/>
    <property type="evidence" value="ECO:0007669"/>
    <property type="project" value="InterPro"/>
</dbReference>
<gene>
    <name evidence="1" type="ORF">DWG24_17255</name>
</gene>
<accession>A0AAE6Z1I3</accession>
<evidence type="ECO:0000313" key="2">
    <source>
        <dbReference type="Proteomes" id="UP000500801"/>
    </source>
</evidence>
<reference evidence="1 2" key="1">
    <citation type="submission" date="2018-11" db="EMBL/GenBank/DDBJ databases">
        <title>Complete genome sequence of Dickeya zeae strain CE1 infecting Canna edulis Ker-Gawl. in China.</title>
        <authorList>
            <person name="Zhang J."/>
            <person name="Lin B."/>
            <person name="Shen H."/>
            <person name="Jiang S."/>
            <person name="Pu X."/>
            <person name="Sun D."/>
        </authorList>
    </citation>
    <scope>NUCLEOTIDE SEQUENCE [LARGE SCALE GENOMIC DNA]</scope>
    <source>
        <strain evidence="1 2">CE1</strain>
    </source>
</reference>
<name>A0AAE6Z1I3_9GAMM</name>
<dbReference type="AlphaFoldDB" id="A0AAE6Z1I3"/>
<dbReference type="InterPro" id="IPR009679">
    <property type="entry name" value="Phage_186_CII-like"/>
</dbReference>
<dbReference type="Pfam" id="PF06892">
    <property type="entry name" value="Phage_CP76"/>
    <property type="match status" value="1"/>
</dbReference>
<dbReference type="RefSeq" id="WP_168363411.1">
    <property type="nucleotide sequence ID" value="NZ_CP033622.1"/>
</dbReference>